<protein>
    <recommendedName>
        <fullName evidence="4">Pseudouridine synthase</fullName>
        <ecNumber evidence="4">5.4.99.-</ecNumber>
    </recommendedName>
</protein>
<keyword evidence="2 4" id="KW-0413">Isomerase</keyword>
<dbReference type="PANTHER" id="PTHR47683">
    <property type="entry name" value="PSEUDOURIDINE SYNTHASE FAMILY PROTEIN-RELATED"/>
    <property type="match status" value="1"/>
</dbReference>
<accession>D3EPC2</accession>
<dbReference type="HOGENOM" id="CLU_024979_1_2_3"/>
<dbReference type="PANTHER" id="PTHR47683:SF2">
    <property type="entry name" value="RNA-BINDING S4 DOMAIN-CONTAINING PROTEIN"/>
    <property type="match status" value="1"/>
</dbReference>
<dbReference type="InterPro" id="IPR042092">
    <property type="entry name" value="PsdUridine_s_RsuA/RluB/E/F_cat"/>
</dbReference>
<feature type="domain" description="RNA-binding S4" evidence="5">
    <location>
        <begin position="3"/>
        <end position="61"/>
    </location>
</feature>
<keyword evidence="7" id="KW-1185">Reference proteome</keyword>
<evidence type="ECO:0000256" key="2">
    <source>
        <dbReference type="ARBA" id="ARBA00023235"/>
    </source>
</evidence>
<evidence type="ECO:0000256" key="1">
    <source>
        <dbReference type="ARBA" id="ARBA00008348"/>
    </source>
</evidence>
<dbReference type="SUPFAM" id="SSF55120">
    <property type="entry name" value="Pseudouridine synthase"/>
    <property type="match status" value="1"/>
</dbReference>
<evidence type="ECO:0000256" key="4">
    <source>
        <dbReference type="RuleBase" id="RU003887"/>
    </source>
</evidence>
<dbReference type="RefSeq" id="WP_012953986.1">
    <property type="nucleotide sequence ID" value="NC_013771.1"/>
</dbReference>
<gene>
    <name evidence="6" type="ordered locus">UCYN_05980</name>
</gene>
<dbReference type="InterPro" id="IPR018496">
    <property type="entry name" value="PsdUridine_synth_RsuA/RluB_CS"/>
</dbReference>
<dbReference type="PATRIC" id="fig|713887.8.peg.556"/>
<dbReference type="Proteomes" id="UP000001405">
    <property type="component" value="Chromosome"/>
</dbReference>
<evidence type="ECO:0000259" key="5">
    <source>
        <dbReference type="SMART" id="SM00363"/>
    </source>
</evidence>
<dbReference type="InterPro" id="IPR020094">
    <property type="entry name" value="TruA/RsuA/RluB/E/F_N"/>
</dbReference>
<dbReference type="CDD" id="cd00165">
    <property type="entry name" value="S4"/>
    <property type="match status" value="1"/>
</dbReference>
<dbReference type="Pfam" id="PF00849">
    <property type="entry name" value="PseudoU_synth_2"/>
    <property type="match status" value="1"/>
</dbReference>
<dbReference type="EC" id="5.4.99.-" evidence="4"/>
<dbReference type="SMART" id="SM00363">
    <property type="entry name" value="S4"/>
    <property type="match status" value="1"/>
</dbReference>
<dbReference type="Gene3D" id="3.10.290.10">
    <property type="entry name" value="RNA-binding S4 domain"/>
    <property type="match status" value="1"/>
</dbReference>
<dbReference type="Gene3D" id="3.30.70.580">
    <property type="entry name" value="Pseudouridine synthase I, catalytic domain, N-terminal subdomain"/>
    <property type="match status" value="1"/>
</dbReference>
<sequence length="254" mass="28922">MKKRVQKILSQLGIASRRHAEILILEKRLKLNGQIVLLGDKADPNHDLLELDGKIIKSHKKTQLFYILVNKPVGIICSCKDSQNRSIVMDLLPSNLRKGMGIHPVGRLDMNSSGALLLTNDGNLTLRLTHPRYHLPKIYEVLVRGNFTQAILKDWRQGVVLDGKKTLPAYLEVINNNRQYTNLKIILTEGKNRHIRRIAQKFELDVIKLHRTAIGPISLSTSKVDNVKLGHYRLLSSSEINTLKYLTKLFNNDM</sequence>
<dbReference type="Pfam" id="PF01479">
    <property type="entry name" value="S4"/>
    <property type="match status" value="1"/>
</dbReference>
<dbReference type="NCBIfam" id="TIGR00093">
    <property type="entry name" value="pseudouridine synthase"/>
    <property type="match status" value="1"/>
</dbReference>
<dbReference type="PROSITE" id="PS01149">
    <property type="entry name" value="PSI_RSU"/>
    <property type="match status" value="1"/>
</dbReference>
<dbReference type="GO" id="GO:0003723">
    <property type="term" value="F:RNA binding"/>
    <property type="evidence" value="ECO:0007669"/>
    <property type="project" value="UniProtKB-KW"/>
</dbReference>
<dbReference type="SUPFAM" id="SSF55174">
    <property type="entry name" value="Alpha-L RNA-binding motif"/>
    <property type="match status" value="1"/>
</dbReference>
<evidence type="ECO:0000313" key="7">
    <source>
        <dbReference type="Proteomes" id="UP000001405"/>
    </source>
</evidence>
<evidence type="ECO:0000313" key="6">
    <source>
        <dbReference type="EMBL" id="ADB95322.1"/>
    </source>
</evidence>
<dbReference type="KEGG" id="cyu:UCYN_05980"/>
<dbReference type="PROSITE" id="PS50889">
    <property type="entry name" value="S4"/>
    <property type="match status" value="1"/>
</dbReference>
<evidence type="ECO:0000256" key="3">
    <source>
        <dbReference type="PROSITE-ProRule" id="PRU00182"/>
    </source>
</evidence>
<dbReference type="EMBL" id="CP001842">
    <property type="protein sequence ID" value="ADB95322.1"/>
    <property type="molecule type" value="Genomic_DNA"/>
</dbReference>
<keyword evidence="3" id="KW-0694">RNA-binding</keyword>
<proteinExistence type="inferred from homology"/>
<dbReference type="STRING" id="1453429.UCYN_05980"/>
<comment type="similarity">
    <text evidence="1 4">Belongs to the pseudouridine synthase RsuA family.</text>
</comment>
<dbReference type="AlphaFoldDB" id="D3EPC2"/>
<dbReference type="GO" id="GO:0000455">
    <property type="term" value="P:enzyme-directed rRNA pseudouridine synthesis"/>
    <property type="evidence" value="ECO:0007669"/>
    <property type="project" value="UniProtKB-ARBA"/>
</dbReference>
<dbReference type="InterPro" id="IPR002942">
    <property type="entry name" value="S4_RNA-bd"/>
</dbReference>
<dbReference type="InterPro" id="IPR006145">
    <property type="entry name" value="PsdUridine_synth_RsuA/RluA"/>
</dbReference>
<name>D3EPC2_ATETH</name>
<dbReference type="OrthoDB" id="9807213at2"/>
<dbReference type="GO" id="GO:0120159">
    <property type="term" value="F:rRNA pseudouridine synthase activity"/>
    <property type="evidence" value="ECO:0007669"/>
    <property type="project" value="UniProtKB-ARBA"/>
</dbReference>
<organism evidence="7">
    <name type="scientific">Atelocyanobacterium thalassa (isolate ALOHA)</name>
    <dbReference type="NCBI Taxonomy" id="1453429"/>
    <lineage>
        <taxon>Bacteria</taxon>
        <taxon>Bacillati</taxon>
        <taxon>Cyanobacteriota</taxon>
        <taxon>Cyanophyceae</taxon>
        <taxon>Oscillatoriophycideae</taxon>
        <taxon>Chroococcales</taxon>
        <taxon>Aphanothecaceae</taxon>
        <taxon>Candidatus Atelocyanobacterium</taxon>
        <taxon>Candidatus Atelocyanobacterium thalassae</taxon>
    </lineage>
</organism>
<dbReference type="InterPro" id="IPR020103">
    <property type="entry name" value="PsdUridine_synth_cat_dom_sf"/>
</dbReference>
<dbReference type="InterPro" id="IPR036986">
    <property type="entry name" value="S4_RNA-bd_sf"/>
</dbReference>
<dbReference type="InterPro" id="IPR050343">
    <property type="entry name" value="RsuA_PseudoU_synthase"/>
</dbReference>
<dbReference type="InterPro" id="IPR000748">
    <property type="entry name" value="PsdUridine_synth_RsuA/RluB/E/F"/>
</dbReference>
<dbReference type="CDD" id="cd02870">
    <property type="entry name" value="PseudoU_synth_RsuA_like"/>
    <property type="match status" value="1"/>
</dbReference>
<reference evidence="6 7" key="1">
    <citation type="journal article" date="2010" name="Nature">
        <title>Metabolic streamlining in an open-ocean nitrogen-fixing cyanobacterium.</title>
        <authorList>
            <person name="Tripp H.J."/>
            <person name="Bench S.R."/>
            <person name="Turk K.A."/>
            <person name="Foster R.A."/>
            <person name="Desany B.A."/>
            <person name="Niazi F."/>
            <person name="Affourtit J.P."/>
            <person name="Zehr J.P."/>
        </authorList>
    </citation>
    <scope>NUCLEOTIDE SEQUENCE [LARGE SCALE GENOMIC DNA]</scope>
    <source>
        <strain evidence="7">ALOHA</strain>
    </source>
</reference>
<dbReference type="Gene3D" id="3.30.70.1560">
    <property type="entry name" value="Alpha-L RNA-binding motif"/>
    <property type="match status" value="1"/>
</dbReference>